<evidence type="ECO:0000256" key="7">
    <source>
        <dbReference type="ARBA" id="ARBA00022694"/>
    </source>
</evidence>
<evidence type="ECO:0000259" key="13">
    <source>
        <dbReference type="Pfam" id="PF25904"/>
    </source>
</evidence>
<feature type="region of interest" description="Disordered" evidence="11">
    <location>
        <begin position="418"/>
        <end position="448"/>
    </location>
</feature>
<evidence type="ECO:0000313" key="14">
    <source>
        <dbReference type="EMBL" id="EGC43090.1"/>
    </source>
</evidence>
<keyword evidence="8 10" id="KW-0694">RNA-binding</keyword>
<dbReference type="AlphaFoldDB" id="F0UBN4"/>
<dbReference type="GO" id="GO:0032259">
    <property type="term" value="P:methylation"/>
    <property type="evidence" value="ECO:0007669"/>
    <property type="project" value="UniProtKB-UniRule"/>
</dbReference>
<dbReference type="SUPFAM" id="SSF53335">
    <property type="entry name" value="S-adenosyl-L-methionine-dependent methyltransferases"/>
    <property type="match status" value="1"/>
</dbReference>
<name>F0UBN4_AJEC8</name>
<dbReference type="InterPro" id="IPR059073">
    <property type="entry name" value="TRMT11_N"/>
</dbReference>
<dbReference type="GO" id="GO:0043527">
    <property type="term" value="C:tRNA methyltransferase complex"/>
    <property type="evidence" value="ECO:0007669"/>
    <property type="project" value="UniProtKB-ARBA"/>
</dbReference>
<keyword evidence="3 10" id="KW-0820">tRNA-binding</keyword>
<dbReference type="EC" id="2.1.1.214" evidence="9"/>
<keyword evidence="6 10" id="KW-0949">S-adenosyl-L-methionine</keyword>
<keyword evidence="7 10" id="KW-0819">tRNA processing</keyword>
<dbReference type="PANTHER" id="PTHR13370">
    <property type="entry name" value="RNA METHYLASE-RELATED"/>
    <property type="match status" value="1"/>
</dbReference>
<dbReference type="PANTHER" id="PTHR13370:SF3">
    <property type="entry name" value="TRNA (GUANINE(10)-N2)-METHYLTRANSFERASE HOMOLOG"/>
    <property type="match status" value="1"/>
</dbReference>
<organism evidence="15">
    <name type="scientific">Ajellomyces capsulatus (strain H88)</name>
    <name type="common">Darling's disease fungus</name>
    <name type="synonym">Histoplasma capsulatum</name>
    <dbReference type="NCBI Taxonomy" id="544711"/>
    <lineage>
        <taxon>Eukaryota</taxon>
        <taxon>Fungi</taxon>
        <taxon>Dikarya</taxon>
        <taxon>Ascomycota</taxon>
        <taxon>Pezizomycotina</taxon>
        <taxon>Eurotiomycetes</taxon>
        <taxon>Eurotiomycetidae</taxon>
        <taxon>Onygenales</taxon>
        <taxon>Ajellomycetaceae</taxon>
        <taxon>Histoplasma</taxon>
    </lineage>
</organism>
<dbReference type="InterPro" id="IPR029063">
    <property type="entry name" value="SAM-dependent_MTases_sf"/>
</dbReference>
<feature type="compositionally biased region" description="Polar residues" evidence="11">
    <location>
        <begin position="422"/>
        <end position="441"/>
    </location>
</feature>
<feature type="domain" description="tRNA (guanine(10)-N(2))-methyltransferase TRMT11 N-terminal" evidence="13">
    <location>
        <begin position="1"/>
        <end position="164"/>
    </location>
</feature>
<evidence type="ECO:0000256" key="5">
    <source>
        <dbReference type="ARBA" id="ARBA00022679"/>
    </source>
</evidence>
<dbReference type="Gene3D" id="3.40.50.150">
    <property type="entry name" value="Vaccinia Virus protein VP39"/>
    <property type="match status" value="1"/>
</dbReference>
<evidence type="ECO:0000256" key="11">
    <source>
        <dbReference type="SAM" id="MobiDB-lite"/>
    </source>
</evidence>
<evidence type="ECO:0000256" key="9">
    <source>
        <dbReference type="ARBA" id="ARBA00066937"/>
    </source>
</evidence>
<feature type="domain" description="Ribosomal RNA large subunit methyltransferase K/L-like methyltransferase" evidence="12">
    <location>
        <begin position="174"/>
        <end position="293"/>
    </location>
</feature>
<dbReference type="OrthoDB" id="296065at2759"/>
<dbReference type="PIRSF" id="PIRSF017259">
    <property type="entry name" value="tRNA_mtfrase_TRM11"/>
    <property type="match status" value="1"/>
</dbReference>
<evidence type="ECO:0000256" key="4">
    <source>
        <dbReference type="ARBA" id="ARBA00022603"/>
    </source>
</evidence>
<evidence type="ECO:0000256" key="10">
    <source>
        <dbReference type="PROSITE-ProRule" id="PRU00959"/>
    </source>
</evidence>
<gene>
    <name evidence="14" type="ORF">HCEG_02305</name>
</gene>
<accession>F0UBN4</accession>
<dbReference type="PROSITE" id="PS51627">
    <property type="entry name" value="SAM_MT_TRM11"/>
    <property type="match status" value="1"/>
</dbReference>
<dbReference type="GO" id="GO:0000049">
    <property type="term" value="F:tRNA binding"/>
    <property type="evidence" value="ECO:0007669"/>
    <property type="project" value="UniProtKB-UniRule"/>
</dbReference>
<dbReference type="HOGENOM" id="CLU_029646_3_0_1"/>
<protein>
    <recommendedName>
        <fullName evidence="9">tRNA (guanine(10)-N(2))-methyltransferase</fullName>
        <ecNumber evidence="9">2.1.1.214</ecNumber>
    </recommendedName>
</protein>
<comment type="subcellular location">
    <subcellularLocation>
        <location evidence="1">Cytoplasm</location>
    </subcellularLocation>
</comment>
<keyword evidence="5 10" id="KW-0808">Transferase</keyword>
<dbReference type="OMA" id="AFNKWSR"/>
<keyword evidence="2" id="KW-0963">Cytoplasm</keyword>
<dbReference type="InterPro" id="IPR002052">
    <property type="entry name" value="DNA_methylase_N6_adenine_CS"/>
</dbReference>
<evidence type="ECO:0000256" key="1">
    <source>
        <dbReference type="ARBA" id="ARBA00004496"/>
    </source>
</evidence>
<dbReference type="EMBL" id="DS990637">
    <property type="protein sequence ID" value="EGC43090.1"/>
    <property type="molecule type" value="Genomic_DNA"/>
</dbReference>
<evidence type="ECO:0000256" key="2">
    <source>
        <dbReference type="ARBA" id="ARBA00022490"/>
    </source>
</evidence>
<evidence type="ECO:0000256" key="6">
    <source>
        <dbReference type="ARBA" id="ARBA00022691"/>
    </source>
</evidence>
<evidence type="ECO:0000259" key="12">
    <source>
        <dbReference type="Pfam" id="PF01170"/>
    </source>
</evidence>
<dbReference type="VEuPathDB" id="FungiDB:I7I53_09588"/>
<dbReference type="InterPro" id="IPR000241">
    <property type="entry name" value="RlmKL-like_Mtase"/>
</dbReference>
<sequence length="479" mass="53581">MEYLIRFAQVHESFRKPEIESLAALVGTNTPFAIVKLQDEAVARAVVARSVLAKGIYEIWGQGQTYEDLHSDISKRTAARWSDFKNKSFKFSVDSYAGKRSAEEKTQIIHSFAYMDFQGPIRMTDPDEEFCLFEEYPRRPVKPGEARPDPNVIYFGRWIACGSRDVIDKYDLKKRNYISTTSMDAELTLVTANMALAAPGKVFFDPFVGTGSFCVAMAHFGTHALGSDIDGRSFGGKERQKGKSMGLVSNLEQYGIQQYFLDAFISDLTNTPVRTTQFLDGIICDPPYGVREGLKVLGSKDGKKKEPVLLNGVPSYRLGGYIAPKRPYSFDAMLDDILDFAARTLVPDGRISLWMPTANEDDVELEIPSNPHLEILSVCVQPFGHCRLVNTYFSQGLAAYLHTVVFLAEKCPLLNHDDRGGTTLQNPNHPFKNSSDNNATHNEVPEGGRIFDAHSRGLGNTLLPIDYYWITKNQPMINL</sequence>
<dbReference type="PROSITE" id="PS00092">
    <property type="entry name" value="N6_MTASE"/>
    <property type="match status" value="1"/>
</dbReference>
<evidence type="ECO:0000256" key="3">
    <source>
        <dbReference type="ARBA" id="ARBA00022555"/>
    </source>
</evidence>
<keyword evidence="4 10" id="KW-0489">Methyltransferase</keyword>
<dbReference type="GO" id="GO:0160102">
    <property type="term" value="F:tRNA (guanine(10)-N2)-methyltransferase activity"/>
    <property type="evidence" value="ECO:0007669"/>
    <property type="project" value="UniProtKB-EC"/>
</dbReference>
<dbReference type="STRING" id="544711.F0UBN4"/>
<dbReference type="Proteomes" id="UP000008142">
    <property type="component" value="Unassembled WGS sequence"/>
</dbReference>
<dbReference type="Pfam" id="PF01170">
    <property type="entry name" value="UPF0020"/>
    <property type="match status" value="1"/>
</dbReference>
<comment type="similarity">
    <text evidence="10">Belongs to the class I-like SAM-binding methyltransferase superfamily. TRM11 methyltransferase family.</text>
</comment>
<dbReference type="InterPro" id="IPR016691">
    <property type="entry name" value="TRMT11"/>
</dbReference>
<proteinExistence type="inferred from homology"/>
<dbReference type="GO" id="GO:0005737">
    <property type="term" value="C:cytoplasm"/>
    <property type="evidence" value="ECO:0007669"/>
    <property type="project" value="UniProtKB-SubCell"/>
</dbReference>
<evidence type="ECO:0000313" key="15">
    <source>
        <dbReference type="Proteomes" id="UP000008142"/>
    </source>
</evidence>
<dbReference type="GO" id="GO:0008033">
    <property type="term" value="P:tRNA processing"/>
    <property type="evidence" value="ECO:0007669"/>
    <property type="project" value="UniProtKB-UniRule"/>
</dbReference>
<evidence type="ECO:0000256" key="8">
    <source>
        <dbReference type="ARBA" id="ARBA00022884"/>
    </source>
</evidence>
<dbReference type="Pfam" id="PF25904">
    <property type="entry name" value="Tmrp11_N"/>
    <property type="match status" value="1"/>
</dbReference>
<reference evidence="15" key="1">
    <citation type="submission" date="2008-07" db="EMBL/GenBank/DDBJ databases">
        <title>Annotation of Ajellomyces capsulatus strain H88.</title>
        <authorList>
            <person name="Champion M."/>
            <person name="Cuomo C."/>
            <person name="Ma L.-J."/>
            <person name="Henn M.R."/>
            <person name="Sil A."/>
            <person name="Goldman B."/>
            <person name="Young S.K."/>
            <person name="Kodira C.D."/>
            <person name="Zeng Q."/>
            <person name="Koehrsen M."/>
            <person name="Alvarado L."/>
            <person name="Berlin A."/>
            <person name="Borenstein D."/>
            <person name="Chen Z."/>
            <person name="Engels R."/>
            <person name="Freedman E."/>
            <person name="Gellesch M."/>
            <person name="Goldberg J."/>
            <person name="Griggs A."/>
            <person name="Gujja S."/>
            <person name="Heiman D."/>
            <person name="Hepburn T."/>
            <person name="Howarth C."/>
            <person name="Jen D."/>
            <person name="Larson L."/>
            <person name="Lewis B."/>
            <person name="Mehta T."/>
            <person name="Park D."/>
            <person name="Pearson M."/>
            <person name="Roberts A."/>
            <person name="Saif S."/>
            <person name="Shea T."/>
            <person name="Shenoy N."/>
            <person name="Sisk P."/>
            <person name="Stolte C."/>
            <person name="Sykes S."/>
            <person name="Walk T."/>
            <person name="White J."/>
            <person name="Yandava C."/>
            <person name="Klein B."/>
            <person name="McEwen J.G."/>
            <person name="Puccia R."/>
            <person name="Goldman G.H."/>
            <person name="Felipe M.S."/>
            <person name="Nino-Vega G."/>
            <person name="San-Blas G."/>
            <person name="Taylor J."/>
            <person name="Mendoza L."/>
            <person name="Galagan J."/>
            <person name="Nusbaum C."/>
            <person name="Birren B."/>
        </authorList>
    </citation>
    <scope>NUCLEOTIDE SEQUENCE [LARGE SCALE GENOMIC DNA]</scope>
    <source>
        <strain evidence="15">H88</strain>
    </source>
</reference>